<feature type="region of interest" description="Disordered" evidence="1">
    <location>
        <begin position="47"/>
        <end position="70"/>
    </location>
</feature>
<evidence type="ECO:0000313" key="2">
    <source>
        <dbReference type="EMBL" id="TKA22141.1"/>
    </source>
</evidence>
<evidence type="ECO:0000256" key="1">
    <source>
        <dbReference type="SAM" id="MobiDB-lite"/>
    </source>
</evidence>
<comment type="caution">
    <text evidence="2">The sequence shown here is derived from an EMBL/GenBank/DDBJ whole genome shotgun (WGS) entry which is preliminary data.</text>
</comment>
<dbReference type="OrthoDB" id="5355126at2759"/>
<dbReference type="EMBL" id="NAJL01000083">
    <property type="protein sequence ID" value="TKA22141.1"/>
    <property type="molecule type" value="Genomic_DNA"/>
</dbReference>
<sequence length="139" mass="14508">MASSRFWQIVGVAGAGGAGYYLYNAGGSPKVAEKRFEADAAKVSSDIRSHLPGAGKEAQKQASLTGAEAGQKLDQAVKDAKQGLSNADGKLEAYRKDAEKGIERNLAEARQGATQAVDKFDKSVSEGAEKAKGWFGGSK</sequence>
<protein>
    <recommendedName>
        <fullName evidence="4">Calcofluor white hypersensitive protein</fullName>
    </recommendedName>
</protein>
<name>A0A4U0TJW6_9PEZI</name>
<accession>A0A4U0TJW6</accession>
<reference evidence="2 3" key="1">
    <citation type="submission" date="2017-03" db="EMBL/GenBank/DDBJ databases">
        <title>Genomes of endolithic fungi from Antarctica.</title>
        <authorList>
            <person name="Coleine C."/>
            <person name="Masonjones S."/>
            <person name="Stajich J.E."/>
        </authorList>
    </citation>
    <scope>NUCLEOTIDE SEQUENCE [LARGE SCALE GENOMIC DNA]</scope>
    <source>
        <strain evidence="2 3">CCFEE 6315</strain>
    </source>
</reference>
<gene>
    <name evidence="2" type="ORF">B0A50_08198</name>
</gene>
<evidence type="ECO:0008006" key="4">
    <source>
        <dbReference type="Google" id="ProtNLM"/>
    </source>
</evidence>
<proteinExistence type="predicted"/>
<dbReference type="Proteomes" id="UP000308549">
    <property type="component" value="Unassembled WGS sequence"/>
</dbReference>
<feature type="region of interest" description="Disordered" evidence="1">
    <location>
        <begin position="108"/>
        <end position="139"/>
    </location>
</feature>
<evidence type="ECO:0000313" key="3">
    <source>
        <dbReference type="Proteomes" id="UP000308549"/>
    </source>
</evidence>
<organism evidence="2 3">
    <name type="scientific">Salinomyces thailandicus</name>
    <dbReference type="NCBI Taxonomy" id="706561"/>
    <lineage>
        <taxon>Eukaryota</taxon>
        <taxon>Fungi</taxon>
        <taxon>Dikarya</taxon>
        <taxon>Ascomycota</taxon>
        <taxon>Pezizomycotina</taxon>
        <taxon>Dothideomycetes</taxon>
        <taxon>Dothideomycetidae</taxon>
        <taxon>Mycosphaerellales</taxon>
        <taxon>Teratosphaeriaceae</taxon>
        <taxon>Salinomyces</taxon>
    </lineage>
</organism>
<dbReference type="AlphaFoldDB" id="A0A4U0TJW6"/>
<feature type="compositionally biased region" description="Basic and acidic residues" evidence="1">
    <location>
        <begin position="118"/>
        <end position="132"/>
    </location>
</feature>
<keyword evidence="3" id="KW-1185">Reference proteome</keyword>